<dbReference type="SUPFAM" id="SSF56425">
    <property type="entry name" value="Succinate dehydrogenase/fumarate reductase flavoprotein, catalytic domain"/>
    <property type="match status" value="1"/>
</dbReference>
<feature type="domain" description="FAD-dependent oxidoreductase 2 FAD-binding" evidence="5">
    <location>
        <begin position="8"/>
        <end position="545"/>
    </location>
</feature>
<evidence type="ECO:0000256" key="4">
    <source>
        <dbReference type="ARBA" id="ARBA00023002"/>
    </source>
</evidence>
<proteinExistence type="predicted"/>
<evidence type="ECO:0000256" key="3">
    <source>
        <dbReference type="ARBA" id="ARBA00022827"/>
    </source>
</evidence>
<dbReference type="InterPro" id="IPR027477">
    <property type="entry name" value="Succ_DH/fumarate_Rdtase_cat_sf"/>
</dbReference>
<dbReference type="InterPro" id="IPR003953">
    <property type="entry name" value="FAD-dep_OxRdtase_2_FAD-bd"/>
</dbReference>
<dbReference type="Proteomes" id="UP000736373">
    <property type="component" value="Unassembled WGS sequence"/>
</dbReference>
<gene>
    <name evidence="6" type="ORF">F6X42_29135</name>
</gene>
<evidence type="ECO:0000313" key="6">
    <source>
        <dbReference type="EMBL" id="MBC8750503.1"/>
    </source>
</evidence>
<dbReference type="Pfam" id="PF00890">
    <property type="entry name" value="FAD_binding_2"/>
    <property type="match status" value="1"/>
</dbReference>
<dbReference type="PANTHER" id="PTHR43400">
    <property type="entry name" value="FUMARATE REDUCTASE"/>
    <property type="match status" value="1"/>
</dbReference>
<dbReference type="InterPro" id="IPR036188">
    <property type="entry name" value="FAD/NAD-bd_sf"/>
</dbReference>
<evidence type="ECO:0000256" key="2">
    <source>
        <dbReference type="ARBA" id="ARBA00022630"/>
    </source>
</evidence>
<dbReference type="PANTHER" id="PTHR43400:SF10">
    <property type="entry name" value="3-OXOSTEROID 1-DEHYDROGENASE"/>
    <property type="match status" value="1"/>
</dbReference>
<dbReference type="RefSeq" id="WP_187637498.1">
    <property type="nucleotide sequence ID" value="NZ_VZQQ01000034.1"/>
</dbReference>
<evidence type="ECO:0000259" key="5">
    <source>
        <dbReference type="Pfam" id="PF00890"/>
    </source>
</evidence>
<sequence>MTKEITCDLVVVGSGAAGLATAITARKRGLDVIVLEKEPVFGGTTALSGGVLWIPLSKYGRQQNPADTVERVREYMMSETGNNFDAAAVQCFIENGPAMVEFFERETEMKFVPTLYPDYHPDAPGGVDIGRSILAAPYDIRGLGKDMRRLKPPLETITFMGMMFNSSNADLKHFFRATKSLVSFLYVARRLATHVKELALYRRGINVTSGNALAARLAKSALAIDIPILTSTRVKELLSEDGKVIGVRATAADGDLRITARHGVVLACGGFPHDLERIAQVYPHVKRGGEHLSPTPVGNTGDGLTMAEKVGGAVKLGFTDASAWMPVSKVPFGKGRTGVFPHLLDRYKPGVIGVLLSGRRFTNESNSYHDVGAALMRACEGERETAMWLICDKVALGKYGLGYAKPAPMPVGPLLRKGYLIKGETIGELARNCGIVPDALEMTVHAYNLDAERGEDPSFHRGRTSFNRYLADPDNKPNPCVAPIATGPFYAVKVVMGDLGTFDGLGTSVTGEVLRADGSQIEGLYAVGNDRRSVMGGNYPGAGITHGPNMTFGYVTGNAIATKAMACKEKVHA</sequence>
<comment type="caution">
    <text evidence="6">The sequence shown here is derived from an EMBL/GenBank/DDBJ whole genome shotgun (WGS) entry which is preliminary data.</text>
</comment>
<dbReference type="EMBL" id="VZQQ01000034">
    <property type="protein sequence ID" value="MBC8750503.1"/>
    <property type="molecule type" value="Genomic_DNA"/>
</dbReference>
<dbReference type="Gene3D" id="3.50.50.60">
    <property type="entry name" value="FAD/NAD(P)-binding domain"/>
    <property type="match status" value="2"/>
</dbReference>
<evidence type="ECO:0000256" key="1">
    <source>
        <dbReference type="ARBA" id="ARBA00001974"/>
    </source>
</evidence>
<dbReference type="PRINTS" id="PR00411">
    <property type="entry name" value="PNDRDTASEI"/>
</dbReference>
<dbReference type="SUPFAM" id="SSF51905">
    <property type="entry name" value="FAD/NAD(P)-binding domain"/>
    <property type="match status" value="1"/>
</dbReference>
<dbReference type="InterPro" id="IPR050315">
    <property type="entry name" value="FAD-oxidoreductase_2"/>
</dbReference>
<name>A0ABR7PW59_9BURK</name>
<reference evidence="6 7" key="1">
    <citation type="submission" date="2019-09" db="EMBL/GenBank/DDBJ databases">
        <title>Paraburkholderia podalyriae sp. nov., A South African Podalyria-associated rhizobium.</title>
        <authorList>
            <person name="Mavima L."/>
            <person name="Beukes C.W."/>
            <person name="Palmer M."/>
            <person name="De Meyer S.E."/>
            <person name="James E.K."/>
            <person name="Maluk M."/>
            <person name="Avontuur J.R."/>
            <person name="Chan W.Y."/>
            <person name="Venter S.N."/>
            <person name="Steenkamp E.T."/>
        </authorList>
    </citation>
    <scope>NUCLEOTIDE SEQUENCE [LARGE SCALE GENOMIC DNA]</scope>
    <source>
        <strain evidence="6 7">WC7.3b</strain>
    </source>
</reference>
<organism evidence="6 7">
    <name type="scientific">Paraburkholderia podalyriae</name>
    <dbReference type="NCBI Taxonomy" id="1938811"/>
    <lineage>
        <taxon>Bacteria</taxon>
        <taxon>Pseudomonadati</taxon>
        <taxon>Pseudomonadota</taxon>
        <taxon>Betaproteobacteria</taxon>
        <taxon>Burkholderiales</taxon>
        <taxon>Burkholderiaceae</taxon>
        <taxon>Paraburkholderia</taxon>
    </lineage>
</organism>
<evidence type="ECO:0000313" key="7">
    <source>
        <dbReference type="Proteomes" id="UP000736373"/>
    </source>
</evidence>
<accession>A0ABR7PW59</accession>
<protein>
    <submittedName>
        <fullName evidence="6">FAD-dependent oxidoreductase</fullName>
    </submittedName>
</protein>
<keyword evidence="2" id="KW-0285">Flavoprotein</keyword>
<keyword evidence="4" id="KW-0560">Oxidoreductase</keyword>
<keyword evidence="3" id="KW-0274">FAD</keyword>
<keyword evidence="7" id="KW-1185">Reference proteome</keyword>
<comment type="cofactor">
    <cofactor evidence="1">
        <name>FAD</name>
        <dbReference type="ChEBI" id="CHEBI:57692"/>
    </cofactor>
</comment>